<evidence type="ECO:0000313" key="1">
    <source>
        <dbReference type="EMBL" id="MBE6512111.1"/>
    </source>
</evidence>
<accession>A0A8T3VS58</accession>
<protein>
    <submittedName>
        <fullName evidence="1">Uncharacterized protein</fullName>
    </submittedName>
</protein>
<comment type="caution">
    <text evidence="1">The sequence shown here is derived from an EMBL/GenBank/DDBJ whole genome shotgun (WGS) entry which is preliminary data.</text>
</comment>
<reference evidence="1" key="1">
    <citation type="submission" date="2019-04" db="EMBL/GenBank/DDBJ databases">
        <title>Evolution of Biomass-Degrading Anaerobic Consortia Revealed by Metagenomics.</title>
        <authorList>
            <person name="Peng X."/>
        </authorList>
    </citation>
    <scope>NUCLEOTIDE SEQUENCE</scope>
    <source>
        <strain evidence="1">SIG14</strain>
    </source>
</reference>
<dbReference type="AlphaFoldDB" id="A0A8T3VS58"/>
<proteinExistence type="predicted"/>
<organism evidence="1 2">
    <name type="scientific">Methanobrevibacter olleyae</name>
    <dbReference type="NCBI Taxonomy" id="294671"/>
    <lineage>
        <taxon>Archaea</taxon>
        <taxon>Methanobacteriati</taxon>
        <taxon>Methanobacteriota</taxon>
        <taxon>Methanomada group</taxon>
        <taxon>Methanobacteria</taxon>
        <taxon>Methanobacteriales</taxon>
        <taxon>Methanobacteriaceae</taxon>
        <taxon>Methanobrevibacter</taxon>
    </lineage>
</organism>
<dbReference type="Proteomes" id="UP000732619">
    <property type="component" value="Unassembled WGS sequence"/>
</dbReference>
<name>A0A8T3VS58_METOL</name>
<dbReference type="EMBL" id="SUTG01000008">
    <property type="protein sequence ID" value="MBE6512111.1"/>
    <property type="molecule type" value="Genomic_DNA"/>
</dbReference>
<sequence length="74" mass="8650">MIHNEDCPLIKHKECVSKSKEPLVSSDFMMYSFDDICRDVETIDICNLPSTVDGLYLDKKRKVPYFTEYKGVNR</sequence>
<gene>
    <name evidence="1" type="ORF">E7Z75_03015</name>
</gene>
<evidence type="ECO:0000313" key="2">
    <source>
        <dbReference type="Proteomes" id="UP000732619"/>
    </source>
</evidence>